<accession>A0A9X3B9M9</accession>
<dbReference type="AlphaFoldDB" id="A0A9X3B9M9"/>
<dbReference type="EMBL" id="JAODNV010000010">
    <property type="protein sequence ID" value="MCT8990681.1"/>
    <property type="molecule type" value="Genomic_DNA"/>
</dbReference>
<gene>
    <name evidence="1" type="ORF">NYR54_10315</name>
</gene>
<dbReference type="InterPro" id="IPR010385">
    <property type="entry name" value="DUF982"/>
</dbReference>
<reference evidence="1" key="1">
    <citation type="submission" date="2022-08" db="EMBL/GenBank/DDBJ databases">
        <title>Chelativorans sichuanense sp. nov., a paraffin oil-degrading bacterium isolated from a mixture of oil-based drill cuttings and paddy soil.</title>
        <authorList>
            <person name="Yu J."/>
            <person name="Liu H."/>
            <person name="Chen Q."/>
        </authorList>
    </citation>
    <scope>NUCLEOTIDE SEQUENCE</scope>
    <source>
        <strain evidence="1">SCAU 2101</strain>
    </source>
</reference>
<evidence type="ECO:0000313" key="1">
    <source>
        <dbReference type="EMBL" id="MCT8990681.1"/>
    </source>
</evidence>
<name>A0A9X3B9M9_9HYPH</name>
<sequence>MHRFAVEQFDMPVRLVLRPGEPVTEVYTPTEAMAALFASPVQEGPIYESALEACFAATMDPAHCEEARKGLVAYAKSHGLLSADNLADAQPEN</sequence>
<dbReference type="Pfam" id="PF06169">
    <property type="entry name" value="DUF982"/>
    <property type="match status" value="1"/>
</dbReference>
<proteinExistence type="predicted"/>
<comment type="caution">
    <text evidence="1">The sequence shown here is derived from an EMBL/GenBank/DDBJ whole genome shotgun (WGS) entry which is preliminary data.</text>
</comment>
<organism evidence="1 2">
    <name type="scientific">Chelativorans petroleitrophicus</name>
    <dbReference type="NCBI Taxonomy" id="2975484"/>
    <lineage>
        <taxon>Bacteria</taxon>
        <taxon>Pseudomonadati</taxon>
        <taxon>Pseudomonadota</taxon>
        <taxon>Alphaproteobacteria</taxon>
        <taxon>Hyphomicrobiales</taxon>
        <taxon>Phyllobacteriaceae</taxon>
        <taxon>Chelativorans</taxon>
    </lineage>
</organism>
<dbReference type="RefSeq" id="WP_261515560.1">
    <property type="nucleotide sequence ID" value="NZ_JAODNV010000010.1"/>
</dbReference>
<dbReference type="Gene3D" id="6.10.250.730">
    <property type="match status" value="1"/>
</dbReference>
<protein>
    <submittedName>
        <fullName evidence="1">DUF982 domain-containing protein</fullName>
    </submittedName>
</protein>
<dbReference type="Proteomes" id="UP001149009">
    <property type="component" value="Unassembled WGS sequence"/>
</dbReference>
<keyword evidence="2" id="KW-1185">Reference proteome</keyword>
<evidence type="ECO:0000313" key="2">
    <source>
        <dbReference type="Proteomes" id="UP001149009"/>
    </source>
</evidence>